<proteinExistence type="predicted"/>
<feature type="signal peptide" evidence="1">
    <location>
        <begin position="1"/>
        <end position="28"/>
    </location>
</feature>
<evidence type="ECO:0000313" key="2">
    <source>
        <dbReference type="EMBL" id="KNE63661.1"/>
    </source>
</evidence>
<dbReference type="Proteomes" id="UP000054350">
    <property type="component" value="Unassembled WGS sequence"/>
</dbReference>
<reference evidence="3" key="2">
    <citation type="submission" date="2009-11" db="EMBL/GenBank/DDBJ databases">
        <title>The Genome Sequence of Allomyces macrogynus strain ATCC 38327.</title>
        <authorList>
            <consortium name="The Broad Institute Genome Sequencing Platform"/>
            <person name="Russ C."/>
            <person name="Cuomo C."/>
            <person name="Shea T."/>
            <person name="Young S.K."/>
            <person name="Zeng Q."/>
            <person name="Koehrsen M."/>
            <person name="Haas B."/>
            <person name="Borodovsky M."/>
            <person name="Guigo R."/>
            <person name="Alvarado L."/>
            <person name="Berlin A."/>
            <person name="Borenstein D."/>
            <person name="Chen Z."/>
            <person name="Engels R."/>
            <person name="Freedman E."/>
            <person name="Gellesch M."/>
            <person name="Goldberg J."/>
            <person name="Griggs A."/>
            <person name="Gujja S."/>
            <person name="Heiman D."/>
            <person name="Hepburn T."/>
            <person name="Howarth C."/>
            <person name="Jen D."/>
            <person name="Larson L."/>
            <person name="Lewis B."/>
            <person name="Mehta T."/>
            <person name="Park D."/>
            <person name="Pearson M."/>
            <person name="Roberts A."/>
            <person name="Saif S."/>
            <person name="Shenoy N."/>
            <person name="Sisk P."/>
            <person name="Stolte C."/>
            <person name="Sykes S."/>
            <person name="Walk T."/>
            <person name="White J."/>
            <person name="Yandava C."/>
            <person name="Burger G."/>
            <person name="Gray M.W."/>
            <person name="Holland P.W.H."/>
            <person name="King N."/>
            <person name="Lang F.B.F."/>
            <person name="Roger A.J."/>
            <person name="Ruiz-Trillo I."/>
            <person name="Lander E."/>
            <person name="Nusbaum C."/>
        </authorList>
    </citation>
    <scope>NUCLEOTIDE SEQUENCE [LARGE SCALE GENOMIC DNA]</scope>
    <source>
        <strain evidence="3">ATCC 38327</strain>
    </source>
</reference>
<name>A0A0L0SM73_ALLM3</name>
<accession>A0A0L0SM73</accession>
<dbReference type="EMBL" id="GG745342">
    <property type="protein sequence ID" value="KNE63661.1"/>
    <property type="molecule type" value="Genomic_DNA"/>
</dbReference>
<organism evidence="2 3">
    <name type="scientific">Allomyces macrogynus (strain ATCC 38327)</name>
    <name type="common">Allomyces javanicus var. macrogynus</name>
    <dbReference type="NCBI Taxonomy" id="578462"/>
    <lineage>
        <taxon>Eukaryota</taxon>
        <taxon>Fungi</taxon>
        <taxon>Fungi incertae sedis</taxon>
        <taxon>Blastocladiomycota</taxon>
        <taxon>Blastocladiomycetes</taxon>
        <taxon>Blastocladiales</taxon>
        <taxon>Blastocladiaceae</taxon>
        <taxon>Allomyces</taxon>
    </lineage>
</organism>
<gene>
    <name evidence="2" type="ORF">AMAG_08763</name>
</gene>
<keyword evidence="3" id="KW-1185">Reference proteome</keyword>
<dbReference type="AlphaFoldDB" id="A0A0L0SM73"/>
<evidence type="ECO:0000313" key="3">
    <source>
        <dbReference type="Proteomes" id="UP000054350"/>
    </source>
</evidence>
<dbReference type="OrthoDB" id="10391916at2759"/>
<reference evidence="2 3" key="1">
    <citation type="submission" date="2009-11" db="EMBL/GenBank/DDBJ databases">
        <title>Annotation of Allomyces macrogynus ATCC 38327.</title>
        <authorList>
            <consortium name="The Broad Institute Genome Sequencing Platform"/>
            <person name="Russ C."/>
            <person name="Cuomo C."/>
            <person name="Burger G."/>
            <person name="Gray M.W."/>
            <person name="Holland P.W.H."/>
            <person name="King N."/>
            <person name="Lang F.B.F."/>
            <person name="Roger A.J."/>
            <person name="Ruiz-Trillo I."/>
            <person name="Young S.K."/>
            <person name="Zeng Q."/>
            <person name="Gargeya S."/>
            <person name="Fitzgerald M."/>
            <person name="Haas B."/>
            <person name="Abouelleil A."/>
            <person name="Alvarado L."/>
            <person name="Arachchi H.M."/>
            <person name="Berlin A."/>
            <person name="Chapman S.B."/>
            <person name="Gearin G."/>
            <person name="Goldberg J."/>
            <person name="Griggs A."/>
            <person name="Gujja S."/>
            <person name="Hansen M."/>
            <person name="Heiman D."/>
            <person name="Howarth C."/>
            <person name="Larimer J."/>
            <person name="Lui A."/>
            <person name="MacDonald P.J.P."/>
            <person name="McCowen C."/>
            <person name="Montmayeur A."/>
            <person name="Murphy C."/>
            <person name="Neiman D."/>
            <person name="Pearson M."/>
            <person name="Priest M."/>
            <person name="Roberts A."/>
            <person name="Saif S."/>
            <person name="Shea T."/>
            <person name="Sisk P."/>
            <person name="Stolte C."/>
            <person name="Sykes S."/>
            <person name="Wortman J."/>
            <person name="Nusbaum C."/>
            <person name="Birren B."/>
        </authorList>
    </citation>
    <scope>NUCLEOTIDE SEQUENCE [LARGE SCALE GENOMIC DNA]</scope>
    <source>
        <strain evidence="2 3">ATCC 38327</strain>
    </source>
</reference>
<keyword evidence="1" id="KW-0732">Signal</keyword>
<sequence>MAPSMRNPTLLPLFALLALAAFAAPVLADKPVKSVNEWTYFDFSNVGTSTDTYTVTLSKEGCLIVADAFCSGDQFLVTINGQDKDARLTSAPSAAWCTAQIDGDFDSALTHPDFSKGYFPITGATSFRITVANTARGGGAFFRVTSKECPVQFKVVTASGLVTSRAAAVAACEAAGMTLADVTAADWKTVLDVTHTIPDIKLNPILAVVVNSWNGDAYDGATLQLSVSPASGAVTVLTTPAYPLCQLYSVSTLVVPAVPSAAKSFAGNGLQPKDTHNGRIIVGK</sequence>
<dbReference type="VEuPathDB" id="FungiDB:AMAG_08763"/>
<protein>
    <submittedName>
        <fullName evidence="2">Uncharacterized protein</fullName>
    </submittedName>
</protein>
<evidence type="ECO:0000256" key="1">
    <source>
        <dbReference type="SAM" id="SignalP"/>
    </source>
</evidence>
<feature type="chain" id="PRO_5005548122" evidence="1">
    <location>
        <begin position="29"/>
        <end position="284"/>
    </location>
</feature>